<organism evidence="1 2">
    <name type="scientific">Phormidium yuhuli AB48</name>
    <dbReference type="NCBI Taxonomy" id="2940671"/>
    <lineage>
        <taxon>Bacteria</taxon>
        <taxon>Bacillati</taxon>
        <taxon>Cyanobacteriota</taxon>
        <taxon>Cyanophyceae</taxon>
        <taxon>Oscillatoriophycideae</taxon>
        <taxon>Oscillatoriales</taxon>
        <taxon>Oscillatoriaceae</taxon>
        <taxon>Phormidium</taxon>
        <taxon>Phormidium yuhuli</taxon>
    </lineage>
</organism>
<name>A0ABY5AR36_9CYAN</name>
<sequence>MNQNQNHKQSPELTSGTGFTFEDGVVAIYLASLLDESTAPGLPSRIVTKVATQQANYGQPLDDLIVYGCGQDGGNICLSLQVKRSLTISSAKSNSDFRGVVLRSYQTIKKPYFQNNIDRVGVATGMISDQAKRRLETICEWARDCTSEDAFFQKLAPGSVSQQHRDTVQDFRDILKDNLEPGTENAEVYRLLKHFVLLQFNLLHEGSIDEAQTVALLRHCLHEENAERADDLWRRLRLIAREGAGRSAELNRQTLLNRLYGAFRFRGALSLQSSLLCLKEEARLAIADINNDIDGLSINRQTVLNEVKASLNNHRFVQIIGLPGTGKSGVLRELAQEYFNAGSLLILKADRLLSGSNWLAYSQALGLSPVSIEVLLMEISVTGSPILFIDGLDRIELSSRKIILDIVNTILQDPSLTTQWSIVATLRDSGIEPLRTWMPTELLRGEGVATVEVKPFNDDEAEILSNEKPELRDLLFGEERLREIARRPFFANVLARNFIQQGAVAKPLFRSEIDLIDAWWSRGGFNIDSNFLIRCQRTLVRLAQLGANTLGRRIRLHDVDLDAVARLRSEGILRDVRSGHSIKFAHDIFFEWAFFQFLIDCEEDWLNEIQVVGEPPVLGRTVELLSQNIFCNEDDWGSHLERIETSSLRPQWTRAWLLGPFSIPGFSDRANLFTSAVISNQSKRLSKLAVWFQAEKTRVNPVVLERSFAKAQLSNLEIMQLADTLAWPSDVATWSRCCKWLLDHIDEFSINTLPDVLSVFEVWQNAFADLKNQTSYRILRVVRIWLEEVEDCCHSESFSHDYGRWDSLWRNGLEEFEKRLRSLLLRSARAATEDIEAYLTRVISIRRLSNSVFEQIIQYSSILSEVCASKLAELTLVELRGALPQEVANRPRGNRSTSPSFSFFHWRELAIEHPSQVFHPPSPLREPFNSLFQKAPSEALCIVRNLTNHAITAWRQLFNLDRENKLTPISLVLDFPWGQQSFWGDAQVYLWFRGYQGPDAVEAGLMALEAWAFSEVESGRDVDDVIRDVVTGHESCSVLGIATTIALNSRRISANTLPLVASQRLWKWDIQRRVQDMSSPTNLMGFSVRSEPIHLEAVRTSNSRDIRKTDIRFLAQIFVLHPNEELREAAQSAIQAFPHSLPYEYEESQQDESETSGLLLTAEIWAELGKPNNYQFTPLEDGSAVQIELDNPRNTQPDMVEAAQQHEEYNHRLRILLWIYNGFEKNLLEETFTISDAIEIAKHLDEENLFIEPYNTLDFYNSSAIFAGVAAVALKFSDELLEENLLWAADIVLRTAETPEYQEEMWSPHSLVMHHPCLYAAYGLVSLIKRGLSTLEAKRRLIRLSGHPLEQISVATIVSSFELWSIDANFSWLMLDLGIMLSTGILFSEEESEEEESQRTVINPIDKALELLEKNEEIAVSLTEIPEPWFFAPPQPQRDLLNLEYRSEVPVWREPDVVLRWDFLAKILQKVPVSVIMSDPIRKSAFLEFSSSLIRWTIERLSPSCMDQSQKREFERRLANLLEWRSHLSQVLARVLLFTDIQEAKTIFLDPVFGLDTELAASLIAPFLSMLACHVMDSPEIPRNALSLMEICLPSILQYRDWDDARHRDGKLSGFDIPNIVSILLFIHVEEPIGASRFANGNWRDISEVMPIVDPFIRSVGDVASVTSRFLTLCERSIEHYPVEIFVEQVTCILSKDSDIPAGWRGSTIPLRIASLVQAFAEREHPLERQLAQDMLWILDWLVDMGVRRAAELQISEPFKDVRVS</sequence>
<evidence type="ECO:0008006" key="3">
    <source>
        <dbReference type="Google" id="ProtNLM"/>
    </source>
</evidence>
<dbReference type="SUPFAM" id="SSF52540">
    <property type="entry name" value="P-loop containing nucleoside triphosphate hydrolases"/>
    <property type="match status" value="1"/>
</dbReference>
<dbReference type="Proteomes" id="UP001056708">
    <property type="component" value="Chromosome"/>
</dbReference>
<keyword evidence="2" id="KW-1185">Reference proteome</keyword>
<gene>
    <name evidence="1" type="ORF">NEA10_18045</name>
</gene>
<protein>
    <recommendedName>
        <fullName evidence="3">AAA+ ATPase domain-containing protein</fullName>
    </recommendedName>
</protein>
<evidence type="ECO:0000313" key="1">
    <source>
        <dbReference type="EMBL" id="USR90699.1"/>
    </source>
</evidence>
<dbReference type="RefSeq" id="WP_252662723.1">
    <property type="nucleotide sequence ID" value="NZ_CP098611.1"/>
</dbReference>
<dbReference type="Gene3D" id="3.40.50.300">
    <property type="entry name" value="P-loop containing nucleotide triphosphate hydrolases"/>
    <property type="match status" value="1"/>
</dbReference>
<proteinExistence type="predicted"/>
<evidence type="ECO:0000313" key="2">
    <source>
        <dbReference type="Proteomes" id="UP001056708"/>
    </source>
</evidence>
<dbReference type="EMBL" id="CP098611">
    <property type="protein sequence ID" value="USR90699.1"/>
    <property type="molecule type" value="Genomic_DNA"/>
</dbReference>
<accession>A0ABY5AR36</accession>
<dbReference type="InterPro" id="IPR027417">
    <property type="entry name" value="P-loop_NTPase"/>
</dbReference>
<reference evidence="1" key="1">
    <citation type="submission" date="2022-06" db="EMBL/GenBank/DDBJ databases">
        <title>Genome sequence of Phormidium yuhuli AB48 isolated from an industrial photobioreactor environment.</title>
        <authorList>
            <person name="Qiu Y."/>
            <person name="Noonan A.J.C."/>
            <person name="Dofher K."/>
            <person name="Koch M."/>
            <person name="Kieft B."/>
            <person name="Lin X."/>
            <person name="Ziels R.M."/>
            <person name="Hallam S.J."/>
        </authorList>
    </citation>
    <scope>NUCLEOTIDE SEQUENCE</scope>
    <source>
        <strain evidence="1">AB48</strain>
    </source>
</reference>